<name>A0A392V6E0_9FABA</name>
<organism evidence="1 2">
    <name type="scientific">Trifolium medium</name>
    <dbReference type="NCBI Taxonomy" id="97028"/>
    <lineage>
        <taxon>Eukaryota</taxon>
        <taxon>Viridiplantae</taxon>
        <taxon>Streptophyta</taxon>
        <taxon>Embryophyta</taxon>
        <taxon>Tracheophyta</taxon>
        <taxon>Spermatophyta</taxon>
        <taxon>Magnoliopsida</taxon>
        <taxon>eudicotyledons</taxon>
        <taxon>Gunneridae</taxon>
        <taxon>Pentapetalae</taxon>
        <taxon>rosids</taxon>
        <taxon>fabids</taxon>
        <taxon>Fabales</taxon>
        <taxon>Fabaceae</taxon>
        <taxon>Papilionoideae</taxon>
        <taxon>50 kb inversion clade</taxon>
        <taxon>NPAAA clade</taxon>
        <taxon>Hologalegina</taxon>
        <taxon>IRL clade</taxon>
        <taxon>Trifolieae</taxon>
        <taxon>Trifolium</taxon>
    </lineage>
</organism>
<reference evidence="1 2" key="1">
    <citation type="journal article" date="2018" name="Front. Plant Sci.">
        <title>Red Clover (Trifolium pratense) and Zigzag Clover (T. medium) - A Picture of Genomic Similarities and Differences.</title>
        <authorList>
            <person name="Dluhosova J."/>
            <person name="Istvanek J."/>
            <person name="Nedelnik J."/>
            <person name="Repkova J."/>
        </authorList>
    </citation>
    <scope>NUCLEOTIDE SEQUENCE [LARGE SCALE GENOMIC DNA]</scope>
    <source>
        <strain evidence="2">cv. 10/8</strain>
        <tissue evidence="1">Leaf</tissue>
    </source>
</reference>
<sequence length="41" mass="4767">MLPTPSIIVNRHPRFPQQHHHIFEDITLEDIESPTPSEPPL</sequence>
<comment type="caution">
    <text evidence="1">The sequence shown here is derived from an EMBL/GenBank/DDBJ whole genome shotgun (WGS) entry which is preliminary data.</text>
</comment>
<feature type="non-terminal residue" evidence="1">
    <location>
        <position position="41"/>
    </location>
</feature>
<evidence type="ECO:0000313" key="2">
    <source>
        <dbReference type="Proteomes" id="UP000265520"/>
    </source>
</evidence>
<keyword evidence="2" id="KW-1185">Reference proteome</keyword>
<evidence type="ECO:0000313" key="1">
    <source>
        <dbReference type="EMBL" id="MCI82983.1"/>
    </source>
</evidence>
<dbReference type="EMBL" id="LXQA011056079">
    <property type="protein sequence ID" value="MCI82983.1"/>
    <property type="molecule type" value="Genomic_DNA"/>
</dbReference>
<dbReference type="Proteomes" id="UP000265520">
    <property type="component" value="Unassembled WGS sequence"/>
</dbReference>
<proteinExistence type="predicted"/>
<accession>A0A392V6E0</accession>
<dbReference type="AlphaFoldDB" id="A0A392V6E0"/>
<protein>
    <submittedName>
        <fullName evidence="1">Uncharacterized protein</fullName>
    </submittedName>
</protein>